<name>A0A7Z0CL67_9MICO</name>
<dbReference type="InterPro" id="IPR007438">
    <property type="entry name" value="DUF488"/>
</dbReference>
<accession>A0A7Z0CL67</accession>
<dbReference type="AlphaFoldDB" id="A0A7Z0CL67"/>
<reference evidence="1 2" key="1">
    <citation type="submission" date="2020-07" db="EMBL/GenBank/DDBJ databases">
        <title>Sequencing the genomes of 1000 actinobacteria strains.</title>
        <authorList>
            <person name="Klenk H.-P."/>
        </authorList>
    </citation>
    <scope>NUCLEOTIDE SEQUENCE [LARGE SCALE GENOMIC DNA]</scope>
    <source>
        <strain evidence="1 2">DSM 19970</strain>
    </source>
</reference>
<dbReference type="Proteomes" id="UP000547973">
    <property type="component" value="Unassembled WGS sequence"/>
</dbReference>
<sequence length="145" mass="15129">MGSGITGWGYEGRTVADLVEFARAMGAAWIVDVRLNPISRKAGFSKRALAQAVADAGLDYLHLPALGNPRDNRAAFADASGPQGAAARARYTSEVLATDAAAEALNQVRALGAHDGVVLVCFEADGRCCHRTEVLHALNAARLAA</sequence>
<dbReference type="EMBL" id="JACBZO010000001">
    <property type="protein sequence ID" value="NYI42613.1"/>
    <property type="molecule type" value="Genomic_DNA"/>
</dbReference>
<dbReference type="PANTHER" id="PTHR39337">
    <property type="entry name" value="BLR5642 PROTEIN"/>
    <property type="match status" value="1"/>
</dbReference>
<dbReference type="Pfam" id="PF04343">
    <property type="entry name" value="DUF488"/>
    <property type="match status" value="1"/>
</dbReference>
<dbReference type="PANTHER" id="PTHR39337:SF1">
    <property type="entry name" value="BLR5642 PROTEIN"/>
    <property type="match status" value="1"/>
</dbReference>
<protein>
    <submittedName>
        <fullName evidence="1">Uncharacterized protein (DUF488 family)</fullName>
    </submittedName>
</protein>
<organism evidence="1 2">
    <name type="scientific">Demequina lutea</name>
    <dbReference type="NCBI Taxonomy" id="431489"/>
    <lineage>
        <taxon>Bacteria</taxon>
        <taxon>Bacillati</taxon>
        <taxon>Actinomycetota</taxon>
        <taxon>Actinomycetes</taxon>
        <taxon>Micrococcales</taxon>
        <taxon>Demequinaceae</taxon>
        <taxon>Demequina</taxon>
    </lineage>
</organism>
<evidence type="ECO:0000313" key="2">
    <source>
        <dbReference type="Proteomes" id="UP000547973"/>
    </source>
</evidence>
<dbReference type="OrthoDB" id="9789109at2"/>
<proteinExistence type="predicted"/>
<gene>
    <name evidence="1" type="ORF">BKA03_002732</name>
</gene>
<keyword evidence="2" id="KW-1185">Reference proteome</keyword>
<evidence type="ECO:0000313" key="1">
    <source>
        <dbReference type="EMBL" id="NYI42613.1"/>
    </source>
</evidence>
<dbReference type="RefSeq" id="WP_062075563.1">
    <property type="nucleotide sequence ID" value="NZ_BBRC01000011.1"/>
</dbReference>
<comment type="caution">
    <text evidence="1">The sequence shown here is derived from an EMBL/GenBank/DDBJ whole genome shotgun (WGS) entry which is preliminary data.</text>
</comment>